<dbReference type="Pfam" id="PF01124">
    <property type="entry name" value="MAPEG"/>
    <property type="match status" value="1"/>
</dbReference>
<reference evidence="7 8" key="1">
    <citation type="journal article" date="2018" name="IMA Fungus">
        <title>IMA Genome-F 10: Nine draft genome sequences of Claviceps purpurea s.lat., including C. arundinis, C. humidiphila, and C. cf. spartinae, pseudomolecules for the pitch canker pathogen Fusarium circinatum, draft genome of Davidsoniella eucalypti, Grosmannia galeiformis, Quambalaria eucalypti, and Teratosphaeria destructans.</title>
        <authorList>
            <person name="Wingfield B.D."/>
            <person name="Liu M."/>
            <person name="Nguyen H.D."/>
            <person name="Lane F.A."/>
            <person name="Morgan S.W."/>
            <person name="De Vos L."/>
            <person name="Wilken P.M."/>
            <person name="Duong T.A."/>
            <person name="Aylward J."/>
            <person name="Coetzee M.P."/>
            <person name="Dadej K."/>
            <person name="De Beer Z.W."/>
            <person name="Findlay W."/>
            <person name="Havenga M."/>
            <person name="Kolarik M."/>
            <person name="Menzies J.G."/>
            <person name="Naidoo K."/>
            <person name="Pochopski O."/>
            <person name="Shoukouhi P."/>
            <person name="Santana Q.C."/>
            <person name="Seifert K.A."/>
            <person name="Soal N."/>
            <person name="Steenkamp E.T."/>
            <person name="Tatham C.T."/>
            <person name="van der Nest M.A."/>
            <person name="Wingfield M.J."/>
        </authorList>
    </citation>
    <scope>NUCLEOTIDE SEQUENCE [LARGE SCALE GENOMIC DNA]</scope>
    <source>
        <strain evidence="7">CMW44962</strain>
    </source>
</reference>
<dbReference type="InterPro" id="IPR001129">
    <property type="entry name" value="Membr-assoc_MAPEG"/>
</dbReference>
<reference evidence="7 8" key="2">
    <citation type="journal article" date="2021" name="Curr. Genet.">
        <title>Genetic response to nitrogen starvation in the aggressive Eucalyptus foliar pathogen Teratosphaeria destructans.</title>
        <authorList>
            <person name="Havenga M."/>
            <person name="Wingfield B.D."/>
            <person name="Wingfield M.J."/>
            <person name="Dreyer L.L."/>
            <person name="Roets F."/>
            <person name="Aylward J."/>
        </authorList>
    </citation>
    <scope>NUCLEOTIDE SEQUENCE [LARGE SCALE GENOMIC DNA]</scope>
    <source>
        <strain evidence="7">CMW44962</strain>
    </source>
</reference>
<organism evidence="7 8">
    <name type="scientific">Teratosphaeria destructans</name>
    <dbReference type="NCBI Taxonomy" id="418781"/>
    <lineage>
        <taxon>Eukaryota</taxon>
        <taxon>Fungi</taxon>
        <taxon>Dikarya</taxon>
        <taxon>Ascomycota</taxon>
        <taxon>Pezizomycotina</taxon>
        <taxon>Dothideomycetes</taxon>
        <taxon>Dothideomycetidae</taxon>
        <taxon>Mycosphaerellales</taxon>
        <taxon>Teratosphaeriaceae</taxon>
        <taxon>Teratosphaeria</taxon>
    </lineage>
</organism>
<comment type="subcellular location">
    <subcellularLocation>
        <location evidence="1">Membrane</location>
    </subcellularLocation>
</comment>
<keyword evidence="8" id="KW-1185">Reference proteome</keyword>
<keyword evidence="2 6" id="KW-0812">Transmembrane</keyword>
<dbReference type="PANTHER" id="PTHR35371:SF1">
    <property type="entry name" value="BLR7753 PROTEIN"/>
    <property type="match status" value="1"/>
</dbReference>
<dbReference type="EMBL" id="RIBY02001847">
    <property type="protein sequence ID" value="KAH9827879.1"/>
    <property type="molecule type" value="Genomic_DNA"/>
</dbReference>
<feature type="compositionally biased region" description="Basic and acidic residues" evidence="5">
    <location>
        <begin position="36"/>
        <end position="63"/>
    </location>
</feature>
<accession>A0A9W7SSN9</accession>
<sequence length="274" mass="28952">MSASDRAQDKAHDAAQDTRQAAVDAKEAAKAAGTAAREDAQYAARRTKEESERAARKTKEKAQEAEQTIVEKLRQDGVENPAGLAMAAFGFLFLAAVPVTSFIAQPNGLLERAVNGVVRSVAFVGSAGSTSQVTPTGKIAALSTLYIAWTYAFSGAGSAAGQASAREEGRDNKEPRAQISSLRGLPLRLYSAHSNLMEMFPGYALAAALTQAIAPGEQGLVNLLGLHVISKVFVYYPAYLLNFDAPRTLAHVVATASVINVALRLSKRTIAGNF</sequence>
<dbReference type="OrthoDB" id="2421200at2759"/>
<dbReference type="SUPFAM" id="SSF161084">
    <property type="entry name" value="MAPEG domain-like"/>
    <property type="match status" value="1"/>
</dbReference>
<keyword evidence="4 6" id="KW-0472">Membrane</keyword>
<evidence type="ECO:0000313" key="7">
    <source>
        <dbReference type="EMBL" id="KAH9827879.1"/>
    </source>
</evidence>
<dbReference type="PANTHER" id="PTHR35371">
    <property type="entry name" value="INNER MEMBRANE PROTEIN"/>
    <property type="match status" value="1"/>
</dbReference>
<evidence type="ECO:0000313" key="8">
    <source>
        <dbReference type="Proteomes" id="UP001138500"/>
    </source>
</evidence>
<evidence type="ECO:0000256" key="6">
    <source>
        <dbReference type="SAM" id="Phobius"/>
    </source>
</evidence>
<gene>
    <name evidence="7" type="ORF">Tdes44962_MAKER09572</name>
</gene>
<protein>
    <submittedName>
        <fullName evidence="7">MAPEG family</fullName>
    </submittedName>
</protein>
<dbReference type="AlphaFoldDB" id="A0A9W7SSN9"/>
<feature type="transmembrane region" description="Helical" evidence="6">
    <location>
        <begin position="82"/>
        <end position="104"/>
    </location>
</feature>
<dbReference type="Proteomes" id="UP001138500">
    <property type="component" value="Unassembled WGS sequence"/>
</dbReference>
<evidence type="ECO:0000256" key="5">
    <source>
        <dbReference type="SAM" id="MobiDB-lite"/>
    </source>
</evidence>
<keyword evidence="3 6" id="KW-1133">Transmembrane helix</keyword>
<feature type="region of interest" description="Disordered" evidence="5">
    <location>
        <begin position="1"/>
        <end position="63"/>
    </location>
</feature>
<comment type="caution">
    <text evidence="7">The sequence shown here is derived from an EMBL/GenBank/DDBJ whole genome shotgun (WGS) entry which is preliminary data.</text>
</comment>
<evidence type="ECO:0000256" key="4">
    <source>
        <dbReference type="ARBA" id="ARBA00023136"/>
    </source>
</evidence>
<evidence type="ECO:0000256" key="3">
    <source>
        <dbReference type="ARBA" id="ARBA00022989"/>
    </source>
</evidence>
<dbReference type="Gene3D" id="1.20.120.550">
    <property type="entry name" value="Membrane associated eicosanoid/glutathione metabolism-like domain"/>
    <property type="match status" value="1"/>
</dbReference>
<feature type="compositionally biased region" description="Basic and acidic residues" evidence="5">
    <location>
        <begin position="1"/>
        <end position="16"/>
    </location>
</feature>
<evidence type="ECO:0000256" key="2">
    <source>
        <dbReference type="ARBA" id="ARBA00022692"/>
    </source>
</evidence>
<dbReference type="GO" id="GO:0016020">
    <property type="term" value="C:membrane"/>
    <property type="evidence" value="ECO:0007669"/>
    <property type="project" value="UniProtKB-SubCell"/>
</dbReference>
<evidence type="ECO:0000256" key="1">
    <source>
        <dbReference type="ARBA" id="ARBA00004370"/>
    </source>
</evidence>
<name>A0A9W7SSN9_9PEZI</name>
<proteinExistence type="predicted"/>
<dbReference type="InterPro" id="IPR023352">
    <property type="entry name" value="MAPEG-like_dom_sf"/>
</dbReference>